<protein>
    <submittedName>
        <fullName evidence="2">DUF2846 domain-containing protein</fullName>
    </submittedName>
</protein>
<dbReference type="AlphaFoldDB" id="A0A502JKX7"/>
<evidence type="ECO:0000313" key="2">
    <source>
        <dbReference type="EMBL" id="TPH00192.1"/>
    </source>
</evidence>
<gene>
    <name evidence="2" type="ORF">EUX54_05370</name>
</gene>
<dbReference type="Pfam" id="PF11008">
    <property type="entry name" value="DUF2846"/>
    <property type="match status" value="1"/>
</dbReference>
<sequence>MKKLILISSIILAGGCVTPFPLSQYASDKEDIQAKEFQVPSNNTANLYVYRDKSVGPFYGAKIFIDNKEIATTHGKTYFVVNVSPGEHFIESYTEEKSIKKNFSVLPNSNNYIKIDPNIDGFGVTMNIIISDEKTGKSGVLQSKLIEIIK</sequence>
<organism evidence="2 3">
    <name type="scientific">Haemophilus haemolyticus</name>
    <dbReference type="NCBI Taxonomy" id="726"/>
    <lineage>
        <taxon>Bacteria</taxon>
        <taxon>Pseudomonadati</taxon>
        <taxon>Pseudomonadota</taxon>
        <taxon>Gammaproteobacteria</taxon>
        <taxon>Pasteurellales</taxon>
        <taxon>Pasteurellaceae</taxon>
        <taxon>Haemophilus</taxon>
    </lineage>
</organism>
<proteinExistence type="predicted"/>
<dbReference type="RefSeq" id="WP_140578280.1">
    <property type="nucleotide sequence ID" value="NZ_SDPI01000020.1"/>
</dbReference>
<feature type="domain" description="DUF2846" evidence="1">
    <location>
        <begin position="42"/>
        <end position="116"/>
    </location>
</feature>
<dbReference type="PROSITE" id="PS51257">
    <property type="entry name" value="PROKAR_LIPOPROTEIN"/>
    <property type="match status" value="1"/>
</dbReference>
<accession>A0A502JKX7</accession>
<name>A0A502JKX7_HAEHA</name>
<reference evidence="2 3" key="1">
    <citation type="submission" date="2019-01" db="EMBL/GenBank/DDBJ databases">
        <title>Comparative genomic analysis identifies haemin-independent Haemophilus haemolyticus: a formal re-classification of Haemophilus intermedius.</title>
        <authorList>
            <person name="Harris T.M."/>
            <person name="Price E.P."/>
            <person name="Sarovich D.S."/>
            <person name="Norskov-Lauritsen N."/>
            <person name="Beissbarth J."/>
            <person name="Chang A.B."/>
            <person name="Smith-Vaughan H.C."/>
        </authorList>
    </citation>
    <scope>NUCLEOTIDE SEQUENCE [LARGE SCALE GENOMIC DNA]</scope>
    <source>
        <strain evidence="2 3">CCUG 30218</strain>
    </source>
</reference>
<evidence type="ECO:0000259" key="1">
    <source>
        <dbReference type="Pfam" id="PF11008"/>
    </source>
</evidence>
<comment type="caution">
    <text evidence="2">The sequence shown here is derived from an EMBL/GenBank/DDBJ whole genome shotgun (WGS) entry which is preliminary data.</text>
</comment>
<evidence type="ECO:0000313" key="3">
    <source>
        <dbReference type="Proteomes" id="UP000318695"/>
    </source>
</evidence>
<dbReference type="InterPro" id="IPR022548">
    <property type="entry name" value="DUF2846"/>
</dbReference>
<dbReference type="EMBL" id="SDPI01000020">
    <property type="protein sequence ID" value="TPH00192.1"/>
    <property type="molecule type" value="Genomic_DNA"/>
</dbReference>
<dbReference type="Proteomes" id="UP000318695">
    <property type="component" value="Unassembled WGS sequence"/>
</dbReference>